<dbReference type="InterPro" id="IPR003594">
    <property type="entry name" value="HATPase_dom"/>
</dbReference>
<keyword evidence="12 13" id="KW-0472">Membrane</keyword>
<feature type="transmembrane region" description="Helical" evidence="13">
    <location>
        <begin position="13"/>
        <end position="33"/>
    </location>
</feature>
<evidence type="ECO:0000256" key="1">
    <source>
        <dbReference type="ARBA" id="ARBA00000085"/>
    </source>
</evidence>
<dbReference type="GO" id="GO:0000155">
    <property type="term" value="F:phosphorelay sensor kinase activity"/>
    <property type="evidence" value="ECO:0007669"/>
    <property type="project" value="InterPro"/>
</dbReference>
<dbReference type="Pfam" id="PF02518">
    <property type="entry name" value="HATPase_c"/>
    <property type="match status" value="1"/>
</dbReference>
<dbReference type="InterPro" id="IPR025201">
    <property type="entry name" value="KdpD_TM"/>
</dbReference>
<dbReference type="PRINTS" id="PR00344">
    <property type="entry name" value="BCTRLSENSOR"/>
</dbReference>
<feature type="transmembrane region" description="Helical" evidence="13">
    <location>
        <begin position="45"/>
        <end position="76"/>
    </location>
</feature>
<dbReference type="Gene3D" id="3.30.565.10">
    <property type="entry name" value="Histidine kinase-like ATPase, C-terminal domain"/>
    <property type="match status" value="1"/>
</dbReference>
<feature type="transmembrane region" description="Helical" evidence="13">
    <location>
        <begin position="88"/>
        <end position="105"/>
    </location>
</feature>
<dbReference type="SUPFAM" id="SSF55874">
    <property type="entry name" value="ATPase domain of HSP90 chaperone/DNA topoisomerase II/histidine kinase"/>
    <property type="match status" value="1"/>
</dbReference>
<gene>
    <name evidence="15" type="ORF">DN062_05525</name>
</gene>
<name>A0A364NPW2_9GAMM</name>
<proteinExistence type="predicted"/>
<dbReference type="SMART" id="SM00387">
    <property type="entry name" value="HATPase_c"/>
    <property type="match status" value="1"/>
</dbReference>
<keyword evidence="10 13" id="KW-1133">Transmembrane helix</keyword>
<evidence type="ECO:0000256" key="2">
    <source>
        <dbReference type="ARBA" id="ARBA00004141"/>
    </source>
</evidence>
<dbReference type="InterPro" id="IPR036890">
    <property type="entry name" value="HATPase_C_sf"/>
</dbReference>
<evidence type="ECO:0000259" key="14">
    <source>
        <dbReference type="PROSITE" id="PS50109"/>
    </source>
</evidence>
<dbReference type="PANTHER" id="PTHR45569:SF1">
    <property type="entry name" value="SENSOR PROTEIN KDPD"/>
    <property type="match status" value="1"/>
</dbReference>
<evidence type="ECO:0000256" key="6">
    <source>
        <dbReference type="ARBA" id="ARBA00022692"/>
    </source>
</evidence>
<evidence type="ECO:0000256" key="5">
    <source>
        <dbReference type="ARBA" id="ARBA00022679"/>
    </source>
</evidence>
<evidence type="ECO:0000256" key="9">
    <source>
        <dbReference type="ARBA" id="ARBA00022840"/>
    </source>
</evidence>
<dbReference type="GO" id="GO:0005524">
    <property type="term" value="F:ATP binding"/>
    <property type="evidence" value="ECO:0007669"/>
    <property type="project" value="UniProtKB-KW"/>
</dbReference>
<evidence type="ECO:0000256" key="13">
    <source>
        <dbReference type="SAM" id="Phobius"/>
    </source>
</evidence>
<keyword evidence="5" id="KW-0808">Transferase</keyword>
<dbReference type="SUPFAM" id="SSF47384">
    <property type="entry name" value="Homodimeric domain of signal transducing histidine kinase"/>
    <property type="match status" value="1"/>
</dbReference>
<evidence type="ECO:0000256" key="8">
    <source>
        <dbReference type="ARBA" id="ARBA00022777"/>
    </source>
</evidence>
<dbReference type="InterPro" id="IPR052023">
    <property type="entry name" value="Histidine_kinase_KdpD"/>
</dbReference>
<accession>A0A364NPW2</accession>
<keyword evidence="7" id="KW-0547">Nucleotide-binding</keyword>
<keyword evidence="6 13" id="KW-0812">Transmembrane</keyword>
<evidence type="ECO:0000256" key="12">
    <source>
        <dbReference type="ARBA" id="ARBA00023136"/>
    </source>
</evidence>
<feature type="domain" description="Histidine kinase" evidence="14">
    <location>
        <begin position="144"/>
        <end position="362"/>
    </location>
</feature>
<dbReference type="EC" id="2.7.13.3" evidence="3"/>
<keyword evidence="11" id="KW-0902">Two-component regulatory system</keyword>
<evidence type="ECO:0000256" key="3">
    <source>
        <dbReference type="ARBA" id="ARBA00012438"/>
    </source>
</evidence>
<dbReference type="Pfam" id="PF13493">
    <property type="entry name" value="DUF4118"/>
    <property type="match status" value="1"/>
</dbReference>
<dbReference type="Pfam" id="PF00512">
    <property type="entry name" value="HisKA"/>
    <property type="match status" value="1"/>
</dbReference>
<dbReference type="InterPro" id="IPR038318">
    <property type="entry name" value="KdpD_sf"/>
</dbReference>
<dbReference type="RefSeq" id="WP_112158328.1">
    <property type="nucleotide sequence ID" value="NZ_QKRX01000003.1"/>
</dbReference>
<dbReference type="InterPro" id="IPR003661">
    <property type="entry name" value="HisK_dim/P_dom"/>
</dbReference>
<dbReference type="CDD" id="cd00082">
    <property type="entry name" value="HisKA"/>
    <property type="match status" value="1"/>
</dbReference>
<evidence type="ECO:0000256" key="11">
    <source>
        <dbReference type="ARBA" id="ARBA00023012"/>
    </source>
</evidence>
<dbReference type="AlphaFoldDB" id="A0A364NPW2"/>
<reference evidence="15 16" key="1">
    <citation type="submission" date="2018-06" db="EMBL/GenBank/DDBJ databases">
        <title>Nitrincola tibetense sp. nov., isolated from Lake XuguoCo on Tibetan Plateau.</title>
        <authorList>
            <person name="Xing P."/>
        </authorList>
    </citation>
    <scope>NUCLEOTIDE SEQUENCE [LARGE SCALE GENOMIC DNA]</scope>
    <source>
        <strain evidence="16">xg18</strain>
    </source>
</reference>
<comment type="subcellular location">
    <subcellularLocation>
        <location evidence="2">Membrane</location>
        <topology evidence="2">Multi-pass membrane protein</topology>
    </subcellularLocation>
</comment>
<evidence type="ECO:0000313" key="16">
    <source>
        <dbReference type="Proteomes" id="UP000250744"/>
    </source>
</evidence>
<dbReference type="PROSITE" id="PS50109">
    <property type="entry name" value="HIS_KIN"/>
    <property type="match status" value="1"/>
</dbReference>
<evidence type="ECO:0000256" key="4">
    <source>
        <dbReference type="ARBA" id="ARBA00022553"/>
    </source>
</evidence>
<protein>
    <recommendedName>
        <fullName evidence="3">histidine kinase</fullName>
        <ecNumber evidence="3">2.7.13.3</ecNumber>
    </recommendedName>
</protein>
<organism evidence="15 16">
    <name type="scientific">Nitrincola tibetensis</name>
    <dbReference type="NCBI Taxonomy" id="2219697"/>
    <lineage>
        <taxon>Bacteria</taxon>
        <taxon>Pseudomonadati</taxon>
        <taxon>Pseudomonadota</taxon>
        <taxon>Gammaproteobacteria</taxon>
        <taxon>Oceanospirillales</taxon>
        <taxon>Oceanospirillaceae</taxon>
        <taxon>Nitrincola</taxon>
    </lineage>
</organism>
<dbReference type="Gene3D" id="1.20.120.620">
    <property type="entry name" value="Backbone structure of the membrane domain of e. Coli histidine kinase receptor kdpd"/>
    <property type="match status" value="1"/>
</dbReference>
<dbReference type="GO" id="GO:0005886">
    <property type="term" value="C:plasma membrane"/>
    <property type="evidence" value="ECO:0007669"/>
    <property type="project" value="TreeGrafter"/>
</dbReference>
<evidence type="ECO:0000256" key="10">
    <source>
        <dbReference type="ARBA" id="ARBA00022989"/>
    </source>
</evidence>
<sequence>MFEGIRHLHKRKIGIWLISGLLPVFTSIALLLFTDFHHHIKLLLLLLCVLLVAVKQGLGPALCTAIVSLLCFNYLFTEPKFTLVMNETEDMLALGVFLFVALMIGQQTQQLRKRIEQEAATQQALQRVEIEKDREVLRSALMSSLSHDLKTPLVTMIGATSSLLELKNSLSEEDKHELLSSVMSEAQRLERYIQNLLDMTRLGYGGLSIDRQSIALVDILQVLRARVLKRFPEANIVLSGLASLPEVNVHPALIEQALYNLTENAVKFSPEKEEIQVRCHSNDDWVVIDILDKGPGIPEELRESAFDFFNTLGRGDQHHAGEGLGLAIAKGMIGAHGGQLMILDPLNSEHGTCMRVMLPIAG</sequence>
<keyword evidence="16" id="KW-1185">Reference proteome</keyword>
<dbReference type="Proteomes" id="UP000250744">
    <property type="component" value="Unassembled WGS sequence"/>
</dbReference>
<dbReference type="InterPro" id="IPR036097">
    <property type="entry name" value="HisK_dim/P_sf"/>
</dbReference>
<dbReference type="PANTHER" id="PTHR45569">
    <property type="entry name" value="SENSOR PROTEIN KDPD"/>
    <property type="match status" value="1"/>
</dbReference>
<dbReference type="InterPro" id="IPR004358">
    <property type="entry name" value="Sig_transdc_His_kin-like_C"/>
</dbReference>
<comment type="caution">
    <text evidence="15">The sequence shown here is derived from an EMBL/GenBank/DDBJ whole genome shotgun (WGS) entry which is preliminary data.</text>
</comment>
<dbReference type="OrthoDB" id="9809766at2"/>
<comment type="catalytic activity">
    <reaction evidence="1">
        <text>ATP + protein L-histidine = ADP + protein N-phospho-L-histidine.</text>
        <dbReference type="EC" id="2.7.13.3"/>
    </reaction>
</comment>
<dbReference type="CDD" id="cd00075">
    <property type="entry name" value="HATPase"/>
    <property type="match status" value="1"/>
</dbReference>
<dbReference type="InterPro" id="IPR005467">
    <property type="entry name" value="His_kinase_dom"/>
</dbReference>
<keyword evidence="9 15" id="KW-0067">ATP-binding</keyword>
<dbReference type="Gene3D" id="1.10.287.130">
    <property type="match status" value="1"/>
</dbReference>
<evidence type="ECO:0000256" key="7">
    <source>
        <dbReference type="ARBA" id="ARBA00022741"/>
    </source>
</evidence>
<dbReference type="EMBL" id="QKRX01000003">
    <property type="protein sequence ID" value="RAU18937.1"/>
    <property type="molecule type" value="Genomic_DNA"/>
</dbReference>
<evidence type="ECO:0000313" key="15">
    <source>
        <dbReference type="EMBL" id="RAU18937.1"/>
    </source>
</evidence>
<keyword evidence="4" id="KW-0597">Phosphoprotein</keyword>
<dbReference type="SMART" id="SM00388">
    <property type="entry name" value="HisKA"/>
    <property type="match status" value="1"/>
</dbReference>
<keyword evidence="8" id="KW-0418">Kinase</keyword>